<dbReference type="Pfam" id="PF01541">
    <property type="entry name" value="GIY-YIG"/>
    <property type="match status" value="1"/>
</dbReference>
<dbReference type="CDD" id="cd00719">
    <property type="entry name" value="GIY-YIG_SF"/>
    <property type="match status" value="1"/>
</dbReference>
<evidence type="ECO:0000259" key="1">
    <source>
        <dbReference type="PROSITE" id="PS50164"/>
    </source>
</evidence>
<organism evidence="2 3">
    <name type="scientific">Cytobacillus dafuensis</name>
    <name type="common">Bacillus dafuensis</name>
    <dbReference type="NCBI Taxonomy" id="1742359"/>
    <lineage>
        <taxon>Bacteria</taxon>
        <taxon>Bacillati</taxon>
        <taxon>Bacillota</taxon>
        <taxon>Bacilli</taxon>
        <taxon>Bacillales</taxon>
        <taxon>Bacillaceae</taxon>
        <taxon>Cytobacillus</taxon>
    </lineage>
</organism>
<dbReference type="KEGG" id="bda:FSZ17_05840"/>
<dbReference type="RefSeq" id="WP_057775427.1">
    <property type="nucleotide sequence ID" value="NZ_CP042593.1"/>
</dbReference>
<evidence type="ECO:0000313" key="3">
    <source>
        <dbReference type="Proteomes" id="UP000321555"/>
    </source>
</evidence>
<dbReference type="OrthoDB" id="2872190at2"/>
<gene>
    <name evidence="2" type="ORF">FSZ17_05840</name>
</gene>
<dbReference type="PROSITE" id="PS50164">
    <property type="entry name" value="GIY_YIG"/>
    <property type="match status" value="1"/>
</dbReference>
<evidence type="ECO:0000313" key="2">
    <source>
        <dbReference type="EMBL" id="QED50019.1"/>
    </source>
</evidence>
<reference evidence="3" key="1">
    <citation type="submission" date="2019-08" db="EMBL/GenBank/DDBJ databases">
        <authorList>
            <person name="Zheng X."/>
        </authorList>
    </citation>
    <scope>NUCLEOTIDE SEQUENCE [LARGE SCALE GENOMIC DNA]</scope>
    <source>
        <strain evidence="3">FJAT-25496</strain>
    </source>
</reference>
<accession>A0A5B8ZDU4</accession>
<protein>
    <submittedName>
        <fullName evidence="2">GIY-YIG nuclease family protein</fullName>
    </submittedName>
</protein>
<dbReference type="InterPro" id="IPR000305">
    <property type="entry name" value="GIY-YIG_endonuc"/>
</dbReference>
<dbReference type="AlphaFoldDB" id="A0A5B8ZDU4"/>
<proteinExistence type="predicted"/>
<feature type="domain" description="GIY-YIG" evidence="1">
    <location>
        <begin position="30"/>
        <end position="110"/>
    </location>
</feature>
<keyword evidence="3" id="KW-1185">Reference proteome</keyword>
<dbReference type="InterPro" id="IPR035901">
    <property type="entry name" value="GIY-YIG_endonuc_sf"/>
</dbReference>
<dbReference type="SMART" id="SM00465">
    <property type="entry name" value="GIYc"/>
    <property type="match status" value="1"/>
</dbReference>
<name>A0A5B8ZDU4_CYTDA</name>
<dbReference type="Proteomes" id="UP000321555">
    <property type="component" value="Chromosome"/>
</dbReference>
<sequence>MKIVTAVHIRWFGAYSLDHFYTKDIALHSGIYAIYRVYGEKETLLYIGKTSRNFWQRISEHNKDWLWNVKGKIKIRLGLLEFPDGGRYSAKKLADVESLLILWHLPKENTTSTCYYRGRVDLEIINFGRRGLLDKKVTAKELDWV</sequence>
<dbReference type="SUPFAM" id="SSF82771">
    <property type="entry name" value="GIY-YIG endonuclease"/>
    <property type="match status" value="1"/>
</dbReference>
<dbReference type="EMBL" id="CP042593">
    <property type="protein sequence ID" value="QED50019.1"/>
    <property type="molecule type" value="Genomic_DNA"/>
</dbReference>